<dbReference type="STRING" id="485916.Dtox_3344"/>
<feature type="transmembrane region" description="Helical" evidence="5">
    <location>
        <begin position="76"/>
        <end position="99"/>
    </location>
</feature>
<dbReference type="Proteomes" id="UP000002217">
    <property type="component" value="Chromosome"/>
</dbReference>
<dbReference type="RefSeq" id="WP_015758765.1">
    <property type="nucleotide sequence ID" value="NC_013216.1"/>
</dbReference>
<protein>
    <submittedName>
        <fullName evidence="7">Sodium/calcium exchanger membrane region</fullName>
    </submittedName>
</protein>
<evidence type="ECO:0000256" key="2">
    <source>
        <dbReference type="ARBA" id="ARBA00022692"/>
    </source>
</evidence>
<dbReference type="InterPro" id="IPR004837">
    <property type="entry name" value="NaCa_Exmemb"/>
</dbReference>
<dbReference type="AlphaFoldDB" id="C8W5S5"/>
<feature type="transmembrane region" description="Helical" evidence="5">
    <location>
        <begin position="281"/>
        <end position="301"/>
    </location>
</feature>
<dbReference type="GO" id="GO:0008273">
    <property type="term" value="F:calcium, potassium:sodium antiporter activity"/>
    <property type="evidence" value="ECO:0007669"/>
    <property type="project" value="TreeGrafter"/>
</dbReference>
<gene>
    <name evidence="7" type="ordered locus">Dtox_3344</name>
</gene>
<evidence type="ECO:0000313" key="8">
    <source>
        <dbReference type="Proteomes" id="UP000002217"/>
    </source>
</evidence>
<accession>C8W5S5</accession>
<feature type="transmembrane region" description="Helical" evidence="5">
    <location>
        <begin position="214"/>
        <end position="233"/>
    </location>
</feature>
<sequence>MLYDVALLIISLGVILVAAGLFTNGVEWLGRKMGLTEGAVGSILAAVGTAMPETVIPIIAVLFASGESAHDIGIGAILGAPFMLSTIAFFLVGLAAVFYRHKRKEYPWLNADPLVMRRDLGFFLIVYSVAIAASFLPSAGKYASAAFLVAAYIYFVYKTLTDGRECGEDEALAALYFARNKEKPHTGMIITQVVIAFILIIIGAKYFVDGIGRISTLLGVPAFIFSLLVAPVATELPEKVNSFIWIGQSKDTIAMGNLTGAMVFQSSLIPAVGIFLTPWELSPIAILSCVLAIISALAAYIAVRRQGRMDSRLLAGFGGLFYIIFVGAVVSGQIK</sequence>
<comment type="subcellular location">
    <subcellularLocation>
        <location evidence="1">Membrane</location>
        <topology evidence="1">Multi-pass membrane protein</topology>
    </subcellularLocation>
</comment>
<reference evidence="7 8" key="1">
    <citation type="journal article" date="2009" name="Stand. Genomic Sci.">
        <title>Complete genome sequence of Desulfotomaculum acetoxidans type strain (5575).</title>
        <authorList>
            <person name="Spring S."/>
            <person name="Lapidus A."/>
            <person name="Schroder M."/>
            <person name="Gleim D."/>
            <person name="Sims D."/>
            <person name="Meincke L."/>
            <person name="Glavina Del Rio T."/>
            <person name="Tice H."/>
            <person name="Copeland A."/>
            <person name="Cheng J.F."/>
            <person name="Lucas S."/>
            <person name="Chen F."/>
            <person name="Nolan M."/>
            <person name="Bruce D."/>
            <person name="Goodwin L."/>
            <person name="Pitluck S."/>
            <person name="Ivanova N."/>
            <person name="Mavromatis K."/>
            <person name="Mikhailova N."/>
            <person name="Pati A."/>
            <person name="Chen A."/>
            <person name="Palaniappan K."/>
            <person name="Land M."/>
            <person name="Hauser L."/>
            <person name="Chang Y.J."/>
            <person name="Jeffries C.D."/>
            <person name="Chain P."/>
            <person name="Saunders E."/>
            <person name="Brettin T."/>
            <person name="Detter J.C."/>
            <person name="Goker M."/>
            <person name="Bristow J."/>
            <person name="Eisen J.A."/>
            <person name="Markowitz V."/>
            <person name="Hugenholtz P."/>
            <person name="Kyrpides N.C."/>
            <person name="Klenk H.P."/>
            <person name="Han C."/>
        </authorList>
    </citation>
    <scope>NUCLEOTIDE SEQUENCE [LARGE SCALE GENOMIC DNA]</scope>
    <source>
        <strain evidence="8">ATCC 49208 / DSM 771 / VKM B-1644</strain>
    </source>
</reference>
<evidence type="ECO:0000256" key="3">
    <source>
        <dbReference type="ARBA" id="ARBA00022989"/>
    </source>
</evidence>
<dbReference type="InterPro" id="IPR004481">
    <property type="entry name" value="K/Na/Ca-exchanger"/>
</dbReference>
<dbReference type="HOGENOM" id="CLU_072251_0_0_9"/>
<evidence type="ECO:0000256" key="5">
    <source>
        <dbReference type="SAM" id="Phobius"/>
    </source>
</evidence>
<evidence type="ECO:0000256" key="4">
    <source>
        <dbReference type="ARBA" id="ARBA00023136"/>
    </source>
</evidence>
<dbReference type="OrthoDB" id="9786081at2"/>
<keyword evidence="2 5" id="KW-0812">Transmembrane</keyword>
<dbReference type="EMBL" id="CP001720">
    <property type="protein sequence ID" value="ACV64075.1"/>
    <property type="molecule type" value="Genomic_DNA"/>
</dbReference>
<dbReference type="eggNOG" id="COG0530">
    <property type="taxonomic scope" value="Bacteria"/>
</dbReference>
<evidence type="ECO:0000313" key="7">
    <source>
        <dbReference type="EMBL" id="ACV64075.1"/>
    </source>
</evidence>
<dbReference type="PANTHER" id="PTHR10846:SF8">
    <property type="entry name" value="INNER MEMBRANE PROTEIN YRBG"/>
    <property type="match status" value="1"/>
</dbReference>
<dbReference type="PANTHER" id="PTHR10846">
    <property type="entry name" value="SODIUM/POTASSIUM/CALCIUM EXCHANGER"/>
    <property type="match status" value="1"/>
</dbReference>
<feature type="domain" description="Sodium/calcium exchanger membrane region" evidence="6">
    <location>
        <begin position="5"/>
        <end position="157"/>
    </location>
</feature>
<dbReference type="Gene3D" id="1.20.1420.30">
    <property type="entry name" value="NCX, central ion-binding region"/>
    <property type="match status" value="1"/>
</dbReference>
<proteinExistence type="predicted"/>
<feature type="domain" description="Sodium/calcium exchanger membrane region" evidence="6">
    <location>
        <begin position="192"/>
        <end position="326"/>
    </location>
</feature>
<dbReference type="GO" id="GO:0006874">
    <property type="term" value="P:intracellular calcium ion homeostasis"/>
    <property type="evidence" value="ECO:0007669"/>
    <property type="project" value="TreeGrafter"/>
</dbReference>
<keyword evidence="4 5" id="KW-0472">Membrane</keyword>
<keyword evidence="8" id="KW-1185">Reference proteome</keyword>
<dbReference type="Pfam" id="PF01699">
    <property type="entry name" value="Na_Ca_ex"/>
    <property type="match status" value="2"/>
</dbReference>
<evidence type="ECO:0000256" key="1">
    <source>
        <dbReference type="ARBA" id="ARBA00004141"/>
    </source>
</evidence>
<feature type="transmembrane region" description="Helical" evidence="5">
    <location>
        <begin position="120"/>
        <end position="136"/>
    </location>
</feature>
<feature type="transmembrane region" description="Helical" evidence="5">
    <location>
        <begin position="254"/>
        <end position="275"/>
    </location>
</feature>
<feature type="transmembrane region" description="Helical" evidence="5">
    <location>
        <begin position="313"/>
        <end position="334"/>
    </location>
</feature>
<evidence type="ECO:0000259" key="6">
    <source>
        <dbReference type="Pfam" id="PF01699"/>
    </source>
</evidence>
<organism evidence="7 8">
    <name type="scientific">Desulfofarcimen acetoxidans (strain ATCC 49208 / DSM 771 / KCTC 5769 / VKM B-1644 / 5575)</name>
    <name type="common">Desulfotomaculum acetoxidans</name>
    <dbReference type="NCBI Taxonomy" id="485916"/>
    <lineage>
        <taxon>Bacteria</taxon>
        <taxon>Bacillati</taxon>
        <taxon>Bacillota</taxon>
        <taxon>Clostridia</taxon>
        <taxon>Eubacteriales</taxon>
        <taxon>Peptococcaceae</taxon>
        <taxon>Desulfofarcimen</taxon>
    </lineage>
</organism>
<feature type="transmembrane region" description="Helical" evidence="5">
    <location>
        <begin position="38"/>
        <end position="64"/>
    </location>
</feature>
<dbReference type="GO" id="GO:0005262">
    <property type="term" value="F:calcium channel activity"/>
    <property type="evidence" value="ECO:0007669"/>
    <property type="project" value="TreeGrafter"/>
</dbReference>
<feature type="transmembrane region" description="Helical" evidence="5">
    <location>
        <begin position="6"/>
        <end position="26"/>
    </location>
</feature>
<feature type="transmembrane region" description="Helical" evidence="5">
    <location>
        <begin position="189"/>
        <end position="208"/>
    </location>
</feature>
<name>C8W5S5_DESAS</name>
<dbReference type="GO" id="GO:0005886">
    <property type="term" value="C:plasma membrane"/>
    <property type="evidence" value="ECO:0007669"/>
    <property type="project" value="TreeGrafter"/>
</dbReference>
<keyword evidence="3 5" id="KW-1133">Transmembrane helix</keyword>
<dbReference type="KEGG" id="dae:Dtox_3344"/>
<dbReference type="InterPro" id="IPR044880">
    <property type="entry name" value="NCX_ion-bd_dom_sf"/>
</dbReference>